<name>A0ABV0PTC7_9TELE</name>
<organism evidence="2 3">
    <name type="scientific">Goodea atripinnis</name>
    <dbReference type="NCBI Taxonomy" id="208336"/>
    <lineage>
        <taxon>Eukaryota</taxon>
        <taxon>Metazoa</taxon>
        <taxon>Chordata</taxon>
        <taxon>Craniata</taxon>
        <taxon>Vertebrata</taxon>
        <taxon>Euteleostomi</taxon>
        <taxon>Actinopterygii</taxon>
        <taxon>Neopterygii</taxon>
        <taxon>Teleostei</taxon>
        <taxon>Neoteleostei</taxon>
        <taxon>Acanthomorphata</taxon>
        <taxon>Ovalentaria</taxon>
        <taxon>Atherinomorphae</taxon>
        <taxon>Cyprinodontiformes</taxon>
        <taxon>Goodeidae</taxon>
        <taxon>Goodea</taxon>
    </lineage>
</organism>
<dbReference type="PANTHER" id="PTHR16484">
    <property type="entry name" value="PARTITIONING DEFECTIVE 3 RELATED"/>
    <property type="match status" value="1"/>
</dbReference>
<gene>
    <name evidence="2" type="primary">PARD3_3</name>
    <name evidence="2" type="ORF">GOODEAATRI_031966</name>
</gene>
<feature type="region of interest" description="Disordered" evidence="1">
    <location>
        <begin position="1"/>
        <end position="85"/>
    </location>
</feature>
<evidence type="ECO:0000313" key="3">
    <source>
        <dbReference type="Proteomes" id="UP001476798"/>
    </source>
</evidence>
<comment type="caution">
    <text evidence="2">The sequence shown here is derived from an EMBL/GenBank/DDBJ whole genome shotgun (WGS) entry which is preliminary data.</text>
</comment>
<feature type="compositionally biased region" description="Low complexity" evidence="1">
    <location>
        <begin position="18"/>
        <end position="28"/>
    </location>
</feature>
<keyword evidence="3" id="KW-1185">Reference proteome</keyword>
<evidence type="ECO:0000313" key="2">
    <source>
        <dbReference type="EMBL" id="MEQ2186768.1"/>
    </source>
</evidence>
<accession>A0ABV0PTC7</accession>
<proteinExistence type="predicted"/>
<evidence type="ECO:0000256" key="1">
    <source>
        <dbReference type="SAM" id="MobiDB-lite"/>
    </source>
</evidence>
<protein>
    <submittedName>
        <fullName evidence="2">Partitioning defective 3</fullName>
    </submittedName>
</protein>
<reference evidence="2 3" key="1">
    <citation type="submission" date="2021-06" db="EMBL/GenBank/DDBJ databases">
        <authorList>
            <person name="Palmer J.M."/>
        </authorList>
    </citation>
    <scope>NUCLEOTIDE SEQUENCE [LARGE SCALE GENOMIC DNA]</scope>
    <source>
        <strain evidence="2 3">GA_2019</strain>
        <tissue evidence="2">Muscle</tissue>
    </source>
</reference>
<sequence length="136" mass="15098">MPQDDTVIIEDDRPPLLPSNLSDQSSSSSHDDVGFTADVTPPWAKELPAQNESSLSPDENHPDLAFQREGFGRQSMSEKRTKQFGDAAQLEIIKTRKSKSMDLGTEPPSAFQCLGCSLHFPKAKKQSLESHLFQVR</sequence>
<dbReference type="Proteomes" id="UP001476798">
    <property type="component" value="Unassembled WGS sequence"/>
</dbReference>
<dbReference type="InterPro" id="IPR052213">
    <property type="entry name" value="PAR3"/>
</dbReference>
<dbReference type="PANTHER" id="PTHR16484:SF10">
    <property type="entry name" value="PARTITIONING DEFECTIVE 3 HOMOLOG"/>
    <property type="match status" value="1"/>
</dbReference>
<dbReference type="EMBL" id="JAHRIO010085671">
    <property type="protein sequence ID" value="MEQ2186768.1"/>
    <property type="molecule type" value="Genomic_DNA"/>
</dbReference>